<dbReference type="Proteomes" id="UP001284537">
    <property type="component" value="Unassembled WGS sequence"/>
</dbReference>
<gene>
    <name evidence="3" type="ORF">QLH52_22035</name>
</gene>
<protein>
    <recommendedName>
        <fullName evidence="5">Secreted protein with PEP-CTERM sorting signal</fullName>
    </recommendedName>
</protein>
<sequence length="195" mass="21513">MILVRMLFIAAAFAVPLLSNVALASTVLGVPCYNEPICATDIKNLEFQGKVYDVSFTNNEFYKIYPNPSDYLFWGDPMGATQMTESIIAVLSANGIIYMGEDSGSWSTVLFSNGFSMPYRPLNDFVAYSIVGAYWGSAPSGTWNIYQSTHNLQGGIFPEFTNVSAIPLPSTILLFSAGLMFFSFLNSHFRKQTIV</sequence>
<evidence type="ECO:0000256" key="1">
    <source>
        <dbReference type="SAM" id="Phobius"/>
    </source>
</evidence>
<reference evidence="3 4" key="1">
    <citation type="submission" date="2023-11" db="EMBL/GenBank/DDBJ databases">
        <authorList>
            <person name="Ouyang M.-Y."/>
        </authorList>
    </citation>
    <scope>NUCLEOTIDE SEQUENCE [LARGE SCALE GENOMIC DNA]</scope>
    <source>
        <strain evidence="3 4">OY6</strain>
    </source>
</reference>
<keyword evidence="2" id="KW-0732">Signal</keyword>
<evidence type="ECO:0008006" key="5">
    <source>
        <dbReference type="Google" id="ProtNLM"/>
    </source>
</evidence>
<feature type="transmembrane region" description="Helical" evidence="1">
    <location>
        <begin position="166"/>
        <end position="185"/>
    </location>
</feature>
<accession>A0ABU4UMC2</accession>
<feature type="chain" id="PRO_5045490023" description="Secreted protein with PEP-CTERM sorting signal" evidence="2">
    <location>
        <begin position="25"/>
        <end position="195"/>
    </location>
</feature>
<dbReference type="RefSeq" id="WP_319962958.1">
    <property type="nucleotide sequence ID" value="NZ_JAXARY010000029.1"/>
</dbReference>
<organism evidence="3 4">
    <name type="scientific">Methylomonas defluvii</name>
    <dbReference type="NCBI Taxonomy" id="3045149"/>
    <lineage>
        <taxon>Bacteria</taxon>
        <taxon>Pseudomonadati</taxon>
        <taxon>Pseudomonadota</taxon>
        <taxon>Gammaproteobacteria</taxon>
        <taxon>Methylococcales</taxon>
        <taxon>Methylococcaceae</taxon>
        <taxon>Methylomonas</taxon>
    </lineage>
</organism>
<keyword evidence="1" id="KW-0472">Membrane</keyword>
<evidence type="ECO:0000256" key="2">
    <source>
        <dbReference type="SAM" id="SignalP"/>
    </source>
</evidence>
<feature type="signal peptide" evidence="2">
    <location>
        <begin position="1"/>
        <end position="24"/>
    </location>
</feature>
<keyword evidence="1" id="KW-0812">Transmembrane</keyword>
<proteinExistence type="predicted"/>
<name>A0ABU4UMC2_9GAMM</name>
<evidence type="ECO:0000313" key="4">
    <source>
        <dbReference type="Proteomes" id="UP001284537"/>
    </source>
</evidence>
<keyword evidence="1" id="KW-1133">Transmembrane helix</keyword>
<keyword evidence="4" id="KW-1185">Reference proteome</keyword>
<comment type="caution">
    <text evidence="3">The sequence shown here is derived from an EMBL/GenBank/DDBJ whole genome shotgun (WGS) entry which is preliminary data.</text>
</comment>
<dbReference type="EMBL" id="JAXARY010000029">
    <property type="protein sequence ID" value="MDX8129987.1"/>
    <property type="molecule type" value="Genomic_DNA"/>
</dbReference>
<evidence type="ECO:0000313" key="3">
    <source>
        <dbReference type="EMBL" id="MDX8129987.1"/>
    </source>
</evidence>